<evidence type="ECO:0008006" key="5">
    <source>
        <dbReference type="Google" id="ProtNLM"/>
    </source>
</evidence>
<evidence type="ECO:0000256" key="2">
    <source>
        <dbReference type="SAM" id="Phobius"/>
    </source>
</evidence>
<accession>A0ABV4UTY4</accession>
<proteinExistence type="predicted"/>
<dbReference type="PANTHER" id="PTHR36974">
    <property type="entry name" value="MEMBRANE PROTEIN-RELATED"/>
    <property type="match status" value="1"/>
</dbReference>
<dbReference type="EMBL" id="JBHDLJ010000012">
    <property type="protein sequence ID" value="MFB0835643.1"/>
    <property type="molecule type" value="Genomic_DNA"/>
</dbReference>
<feature type="compositionally biased region" description="Pro residues" evidence="1">
    <location>
        <begin position="1"/>
        <end position="13"/>
    </location>
</feature>
<keyword evidence="4" id="KW-1185">Reference proteome</keyword>
<feature type="transmembrane region" description="Helical" evidence="2">
    <location>
        <begin position="112"/>
        <end position="132"/>
    </location>
</feature>
<sequence length="182" mass="18754">MSPAEPLPGPPADGPREGPGPQGPSGAQGAPALRGPRGSRPLGPARRIAAAVLGLVLLFAGAGHLGFARREFAAQVPAWVPLDADLVVVLSGVVELALGAALLLAPRHRVPVGWATAAFFVAIFPGNIAQFASRADAFGLSTDTARAARLAFQPLLVVWALWSTGAWRDRAVLGGAVRRRGR</sequence>
<evidence type="ECO:0000256" key="1">
    <source>
        <dbReference type="SAM" id="MobiDB-lite"/>
    </source>
</evidence>
<feature type="region of interest" description="Disordered" evidence="1">
    <location>
        <begin position="1"/>
        <end position="39"/>
    </location>
</feature>
<evidence type="ECO:0000313" key="3">
    <source>
        <dbReference type="EMBL" id="MFB0835643.1"/>
    </source>
</evidence>
<dbReference type="PANTHER" id="PTHR36974:SF1">
    <property type="entry name" value="DOXX FAMILY MEMBRANE PROTEIN"/>
    <property type="match status" value="1"/>
</dbReference>
<gene>
    <name evidence="3" type="ORF">ACETWP_13705</name>
</gene>
<reference evidence="3 4" key="1">
    <citation type="submission" date="2024-09" db="EMBL/GenBank/DDBJ databases">
        <authorList>
            <person name="Salinas-Garcia M.A."/>
            <person name="Prieme A."/>
        </authorList>
    </citation>
    <scope>NUCLEOTIDE SEQUENCE [LARGE SCALE GENOMIC DNA]</scope>
    <source>
        <strain evidence="3 4">DSM 21081</strain>
    </source>
</reference>
<dbReference type="Proteomes" id="UP001575652">
    <property type="component" value="Unassembled WGS sequence"/>
</dbReference>
<feature type="transmembrane region" description="Helical" evidence="2">
    <location>
        <begin position="48"/>
        <end position="67"/>
    </location>
</feature>
<keyword evidence="2" id="KW-0472">Membrane</keyword>
<keyword evidence="2" id="KW-1133">Transmembrane helix</keyword>
<protein>
    <recommendedName>
        <fullName evidence="5">DoxX family membrane protein</fullName>
    </recommendedName>
</protein>
<feature type="transmembrane region" description="Helical" evidence="2">
    <location>
        <begin position="87"/>
        <end position="105"/>
    </location>
</feature>
<evidence type="ECO:0000313" key="4">
    <source>
        <dbReference type="Proteomes" id="UP001575652"/>
    </source>
</evidence>
<dbReference type="RefSeq" id="WP_373972815.1">
    <property type="nucleotide sequence ID" value="NZ_JBHDLJ010000012.1"/>
</dbReference>
<keyword evidence="2" id="KW-0812">Transmembrane</keyword>
<comment type="caution">
    <text evidence="3">The sequence shown here is derived from an EMBL/GenBank/DDBJ whole genome shotgun (WGS) entry which is preliminary data.</text>
</comment>
<name>A0ABV4UTY4_9MICC</name>
<organism evidence="3 4">
    <name type="scientific">Arthrobacter halodurans</name>
    <dbReference type="NCBI Taxonomy" id="516699"/>
    <lineage>
        <taxon>Bacteria</taxon>
        <taxon>Bacillati</taxon>
        <taxon>Actinomycetota</taxon>
        <taxon>Actinomycetes</taxon>
        <taxon>Micrococcales</taxon>
        <taxon>Micrococcaceae</taxon>
        <taxon>Arthrobacter</taxon>
    </lineage>
</organism>